<keyword evidence="8 11" id="KW-0503">Monooxygenase</keyword>
<dbReference type="GO" id="GO:0005506">
    <property type="term" value="F:iron ion binding"/>
    <property type="evidence" value="ECO:0007669"/>
    <property type="project" value="InterPro"/>
</dbReference>
<reference evidence="14" key="2">
    <citation type="submission" date="2025-05" db="UniProtKB">
        <authorList>
            <consortium name="Ensembl"/>
        </authorList>
    </citation>
    <scope>IDENTIFICATION</scope>
</reference>
<evidence type="ECO:0000256" key="9">
    <source>
        <dbReference type="ARBA" id="ARBA00023136"/>
    </source>
</evidence>
<dbReference type="SUPFAM" id="SSF48264">
    <property type="entry name" value="Cytochrome P450"/>
    <property type="match status" value="1"/>
</dbReference>
<dbReference type="InterPro" id="IPR001128">
    <property type="entry name" value="Cyt_P450"/>
</dbReference>
<proteinExistence type="inferred from homology"/>
<dbReference type="PROSITE" id="PS00086">
    <property type="entry name" value="CYTOCHROME_P450"/>
    <property type="match status" value="1"/>
</dbReference>
<dbReference type="FunFam" id="1.10.630.10:FF:000004">
    <property type="entry name" value="cytochrome P450 2D15 isoform X1"/>
    <property type="match status" value="1"/>
</dbReference>
<dbReference type="Proteomes" id="UP000694397">
    <property type="component" value="Chromosome 9"/>
</dbReference>
<dbReference type="Ensembl" id="ENSSFOT00015045726.1">
    <property type="protein sequence ID" value="ENSSFOP00015054044.1"/>
    <property type="gene ID" value="ENSSFOG00015025838.1"/>
</dbReference>
<dbReference type="InterPro" id="IPR036396">
    <property type="entry name" value="Cyt_P450_sf"/>
</dbReference>
<evidence type="ECO:0000256" key="6">
    <source>
        <dbReference type="ARBA" id="ARBA00023002"/>
    </source>
</evidence>
<dbReference type="InterPro" id="IPR008069">
    <property type="entry name" value="Cyt_P450_E_grp-I_CYP2D-like"/>
</dbReference>
<protein>
    <submittedName>
        <fullName evidence="13">Cytochrome P450 2J2-like</fullName>
    </submittedName>
</protein>
<dbReference type="AlphaFoldDB" id="A0A8C9VPM3"/>
<organism evidence="14 15">
    <name type="scientific">Scleropages formosus</name>
    <name type="common">Asian bonytongue</name>
    <name type="synonym">Osteoglossum formosum</name>
    <dbReference type="NCBI Taxonomy" id="113540"/>
    <lineage>
        <taxon>Eukaryota</taxon>
        <taxon>Metazoa</taxon>
        <taxon>Chordata</taxon>
        <taxon>Craniata</taxon>
        <taxon>Vertebrata</taxon>
        <taxon>Euteleostomi</taxon>
        <taxon>Actinopterygii</taxon>
        <taxon>Neopterygii</taxon>
        <taxon>Teleostei</taxon>
        <taxon>Osteoglossocephala</taxon>
        <taxon>Osteoglossomorpha</taxon>
        <taxon>Osteoglossiformes</taxon>
        <taxon>Osteoglossidae</taxon>
        <taxon>Scleropages</taxon>
    </lineage>
</organism>
<dbReference type="GO" id="GO:0016020">
    <property type="term" value="C:membrane"/>
    <property type="evidence" value="ECO:0007669"/>
    <property type="project" value="UniProtKB-SubCell"/>
</dbReference>
<dbReference type="GO" id="GO:0016712">
    <property type="term" value="F:oxidoreductase activity, acting on paired donors, with incorporation or reduction of molecular oxygen, reduced flavin or flavoprotein as one donor, and incorporation of one atom of oxygen"/>
    <property type="evidence" value="ECO:0007669"/>
    <property type="project" value="InterPro"/>
</dbReference>
<evidence type="ECO:0000256" key="11">
    <source>
        <dbReference type="RuleBase" id="RU000461"/>
    </source>
</evidence>
<evidence type="ECO:0000256" key="4">
    <source>
        <dbReference type="ARBA" id="ARBA00022617"/>
    </source>
</evidence>
<dbReference type="PANTHER" id="PTHR24300">
    <property type="entry name" value="CYTOCHROME P450 508A4-RELATED"/>
    <property type="match status" value="1"/>
</dbReference>
<evidence type="ECO:0000256" key="8">
    <source>
        <dbReference type="ARBA" id="ARBA00023033"/>
    </source>
</evidence>
<dbReference type="Pfam" id="PF00067">
    <property type="entry name" value="p450"/>
    <property type="match status" value="1"/>
</dbReference>
<dbReference type="PRINTS" id="PR01686">
    <property type="entry name" value="EP450ICYP2D"/>
</dbReference>
<dbReference type="GO" id="GO:0005737">
    <property type="term" value="C:cytoplasm"/>
    <property type="evidence" value="ECO:0007669"/>
    <property type="project" value="TreeGrafter"/>
</dbReference>
<feature type="chain" id="PRO_5044682650" evidence="12">
    <location>
        <begin position="25"/>
        <end position="483"/>
    </location>
</feature>
<evidence type="ECO:0000313" key="13">
    <source>
        <dbReference type="Ensembl" id="ENSSFOP00015054044.1"/>
    </source>
</evidence>
<keyword evidence="12" id="KW-0732">Signal</keyword>
<dbReference type="GeneTree" id="ENSGT00950000182879"/>
<dbReference type="GO" id="GO:0020037">
    <property type="term" value="F:heme binding"/>
    <property type="evidence" value="ECO:0007669"/>
    <property type="project" value="InterPro"/>
</dbReference>
<dbReference type="InterPro" id="IPR050182">
    <property type="entry name" value="Cytochrome_P450_fam2"/>
</dbReference>
<reference evidence="14 15" key="1">
    <citation type="submission" date="2019-04" db="EMBL/GenBank/DDBJ databases">
        <authorList>
            <consortium name="Wellcome Sanger Institute Data Sharing"/>
        </authorList>
    </citation>
    <scope>NUCLEOTIDE SEQUENCE [LARGE SCALE GENOMIC DNA]</scope>
</reference>
<dbReference type="PRINTS" id="PR00463">
    <property type="entry name" value="EP450I"/>
</dbReference>
<accession>A0A8C9VPM3</accession>
<dbReference type="GO" id="GO:0006805">
    <property type="term" value="P:xenobiotic metabolic process"/>
    <property type="evidence" value="ECO:0007669"/>
    <property type="project" value="TreeGrafter"/>
</dbReference>
<dbReference type="Gene3D" id="1.10.630.10">
    <property type="entry name" value="Cytochrome P450"/>
    <property type="match status" value="1"/>
</dbReference>
<feature type="signal peptide" evidence="12">
    <location>
        <begin position="1"/>
        <end position="24"/>
    </location>
</feature>
<keyword evidence="15" id="KW-1185">Reference proteome</keyword>
<dbReference type="PRINTS" id="PR00385">
    <property type="entry name" value="P450"/>
</dbReference>
<feature type="binding site" description="axial binding residue" evidence="10">
    <location>
        <position position="425"/>
    </location>
    <ligand>
        <name>heme</name>
        <dbReference type="ChEBI" id="CHEBI:30413"/>
    </ligand>
    <ligandPart>
        <name>Fe</name>
        <dbReference type="ChEBI" id="CHEBI:18248"/>
    </ligandPart>
</feature>
<sequence>MLENLSSVLIFLFVFLILVDLIKNKAPKNFPPGPPWSLPFVGDLFRIDSNRIHLQMFAKQYGNIFSIRIGQRIVVLNGLQLVKEALVEHGENFAVRPTVPLSEDITLDKGLVASGGYQWKQQRRFALSTLRNFGLGKKSLESQIQVECRFLNDVIDKSQGQPFEPISVVNNAVANIISCLVFGDRFDYSNSYFQRLLKLMNEAIYLEGSIWAQLYNMFPWLMRRLPGPHKKIFSHWAIVIDFVKLKIKEHKEDWDPSTPRDYIDKNVPNCRFNEDNLCSCTLDLFAAGTETTSATLNWALLYMIKYPEIQEKVQAEIDKVLGPSHPATMADRANMPYTDAVIHEIQRMGNIIPLNVPRMAVKDTTIGGYTIPKGTMVMGTLQSVLFDESEWEAPFTFNPGHFLDEEGKFKRRDAFLPFSAGSRMCLGEPLARMELFLFFTSLLQQFTFFSPPGVEPTLEFKIGFTLQPKGYKKMTHIRTKCSV</sequence>
<evidence type="ECO:0000256" key="10">
    <source>
        <dbReference type="PIRSR" id="PIRSR602401-1"/>
    </source>
</evidence>
<dbReference type="InterPro" id="IPR017972">
    <property type="entry name" value="Cyt_P450_CS"/>
</dbReference>
<keyword evidence="9" id="KW-0472">Membrane</keyword>
<dbReference type="CDD" id="cd11026">
    <property type="entry name" value="CYP2"/>
    <property type="match status" value="1"/>
</dbReference>
<name>A0A8C9VPM3_SCLFO</name>
<evidence type="ECO:0000256" key="5">
    <source>
        <dbReference type="ARBA" id="ARBA00022723"/>
    </source>
</evidence>
<evidence type="ECO:0000256" key="1">
    <source>
        <dbReference type="ARBA" id="ARBA00001971"/>
    </source>
</evidence>
<dbReference type="GO" id="GO:0006082">
    <property type="term" value="P:organic acid metabolic process"/>
    <property type="evidence" value="ECO:0007669"/>
    <property type="project" value="TreeGrafter"/>
</dbReference>
<gene>
    <name evidence="14" type="primary">LOC114911248</name>
    <name evidence="13" type="synonym">LOC108934003</name>
</gene>
<comment type="cofactor">
    <cofactor evidence="1 10">
        <name>heme</name>
        <dbReference type="ChEBI" id="CHEBI:30413"/>
    </cofactor>
</comment>
<keyword evidence="7 10" id="KW-0408">Iron</keyword>
<keyword evidence="5 10" id="KW-0479">Metal-binding</keyword>
<comment type="similarity">
    <text evidence="3 11">Belongs to the cytochrome P450 family.</text>
</comment>
<keyword evidence="6 11" id="KW-0560">Oxidoreductase</keyword>
<dbReference type="InterPro" id="IPR002401">
    <property type="entry name" value="Cyt_P450_E_grp-I"/>
</dbReference>
<evidence type="ECO:0000256" key="12">
    <source>
        <dbReference type="SAM" id="SignalP"/>
    </source>
</evidence>
<comment type="subcellular location">
    <subcellularLocation>
        <location evidence="2">Membrane</location>
    </subcellularLocation>
</comment>
<evidence type="ECO:0000313" key="15">
    <source>
        <dbReference type="Proteomes" id="UP000694397"/>
    </source>
</evidence>
<dbReference type="Ensembl" id="ENSSFOT00015052269.1">
    <property type="protein sequence ID" value="ENSSFOP00015063040.1"/>
    <property type="gene ID" value="ENSSFOG00015026919.1"/>
</dbReference>
<evidence type="ECO:0000256" key="3">
    <source>
        <dbReference type="ARBA" id="ARBA00010617"/>
    </source>
</evidence>
<evidence type="ECO:0000256" key="2">
    <source>
        <dbReference type="ARBA" id="ARBA00004370"/>
    </source>
</evidence>
<evidence type="ECO:0000313" key="14">
    <source>
        <dbReference type="Ensembl" id="ENSSFOP00015063040.1"/>
    </source>
</evidence>
<evidence type="ECO:0000256" key="7">
    <source>
        <dbReference type="ARBA" id="ARBA00023004"/>
    </source>
</evidence>
<keyword evidence="4 10" id="KW-0349">Heme</keyword>
<dbReference type="PANTHER" id="PTHR24300:SF301">
    <property type="entry name" value="CYP2J25 PROTEIN-RELATED"/>
    <property type="match status" value="1"/>
</dbReference>